<gene>
    <name evidence="3" type="ORF">HBH25_19980</name>
</gene>
<dbReference type="EMBL" id="JAAVJI010000016">
    <property type="protein sequence ID" value="NJP03126.1"/>
    <property type="molecule type" value="Genomic_DNA"/>
</dbReference>
<keyword evidence="1" id="KW-0472">Membrane</keyword>
<dbReference type="InterPro" id="IPR001173">
    <property type="entry name" value="Glyco_trans_2-like"/>
</dbReference>
<dbReference type="SUPFAM" id="SSF53448">
    <property type="entry name" value="Nucleotide-diphospho-sugar transferases"/>
    <property type="match status" value="3"/>
</dbReference>
<dbReference type="Proteomes" id="UP000746535">
    <property type="component" value="Unassembled WGS sequence"/>
</dbReference>
<keyword evidence="1" id="KW-1003">Cell membrane</keyword>
<dbReference type="InterPro" id="IPR050834">
    <property type="entry name" value="Glycosyltransf_2"/>
</dbReference>
<evidence type="ECO:0000313" key="4">
    <source>
        <dbReference type="Proteomes" id="UP000746535"/>
    </source>
</evidence>
<dbReference type="Gene3D" id="3.40.50.2000">
    <property type="entry name" value="Glycogen Phosphorylase B"/>
    <property type="match status" value="1"/>
</dbReference>
<sequence>MKSTPLVTIAILVSSATHFYRALHSALGQNYPALEIIVSDSSGDPEVARLVEEAKGRTTVPLRVQVHATKLAYPANVEWALGKAKGTYVKFLHGDDWLLPSLVARQAQVLQAYPEAGICAALRWFADPDGVMLPIRVENQSLLAGDALLKGGDVLSFFQDWSLNFIGSLSTTLLRREYLKRVVPMLASPDSELIVAFDLALYISILRHGHLAVINQQLCAERLEPARYRGLDVEKRQVLEHAVIAQLISQLGGERSPWPGSVRIADLALPPVPEAKRPYAELPMMRLLQVQKMTQAEHIGANATSFAHMYQEWLAQRTFSEAGQALVEERVNGWAHKPQILPVILAREGNTGVQATLDSLAAQRYGACGCLVLSSTQHALEMQGDHLFAPLHQDWPVQLNELLVQLEGFDWFYLLEAGDTLVPHALLLLAERIVTREAIQACYSDEDRLDPATPEPVFKPDFNLDLLRAYPYVGRAVAFSRQGFAEVGGLDPSAGETAAADLALRMAEHFGLAAVHHIPEVLLHAQLPYAGWLSESSVVQGHTAMVANHLARLGQAYEWRPAEVGGFLRVNYLHEQRPLVSILLLSLDNPTQLQACLDSLLAKTGYSHYELLIGTTANESASSRAWLQALVDIGQGRIRVLDHAAGGVKGERFNALAEQAKGEYLLMLSADCQALEDRWLEEMLAIAQRPEIGVTGAKLVGADGRVEHAGLILGMRGIAGSPFIGESATARGYLQRLVVPQNFSAVSLNCMMVRRSLFDSLGGLATGLFGEHCADVDFCLRAADAGSLVAWTPEAVVGYRASLENIPQLRPGYEDAAVQACQRWLPRLLADPAYNPNQTLNSVSYGLDAGVQGAWQPFEQRLRPHLLGLSINPGAVGHYRLIKPFQELERAQLVTGLIYHGAPSVTEIGRFKPDAVIFQGRFSARAIEGITTFKQFSSAYRVFEIDDYLLDVPGANEHKRFVAKEIKDSLRRGIGMCDRLVVSTQTLAEVMGDMSQDVRVVPNMLPPERWAHLQGRHRAGKKPRVGWGGGTSHTGDLLLIKDVVKALATEVDWVFFGMCPDELRPYIHEYHPPVPLDLYPAKLASLDFDLAVAPLEQHIFNDCKSNLRLLEYGACGFPVVCTETRSYRGSLPVTLVSSNTTEEWIAAIRSHLADPVASAAQGLALRAAIHQNFMLHGPALHRWLEAWTGQ</sequence>
<organism evidence="3 4">
    <name type="scientific">Pseudomonas quercus</name>
    <dbReference type="NCBI Taxonomy" id="2722792"/>
    <lineage>
        <taxon>Bacteria</taxon>
        <taxon>Pseudomonadati</taxon>
        <taxon>Pseudomonadota</taxon>
        <taxon>Gammaproteobacteria</taxon>
        <taxon>Pseudomonadales</taxon>
        <taxon>Pseudomonadaceae</taxon>
        <taxon>Pseudomonas</taxon>
    </lineage>
</organism>
<proteinExistence type="predicted"/>
<accession>A0ABX0YJD3</accession>
<feature type="domain" description="Glycosyltransferase 2-like" evidence="2">
    <location>
        <begin position="590"/>
        <end position="761"/>
    </location>
</feature>
<dbReference type="PANTHER" id="PTHR43685">
    <property type="entry name" value="GLYCOSYLTRANSFERASE"/>
    <property type="match status" value="1"/>
</dbReference>
<evidence type="ECO:0000313" key="3">
    <source>
        <dbReference type="EMBL" id="NJP03126.1"/>
    </source>
</evidence>
<keyword evidence="1" id="KW-0997">Cell inner membrane</keyword>
<dbReference type="Gene3D" id="3.90.550.10">
    <property type="entry name" value="Spore Coat Polysaccharide Biosynthesis Protein SpsA, Chain A"/>
    <property type="match status" value="3"/>
</dbReference>
<dbReference type="SUPFAM" id="SSF53756">
    <property type="entry name" value="UDP-Glycosyltransferase/glycogen phosphorylase"/>
    <property type="match status" value="1"/>
</dbReference>
<keyword evidence="4" id="KW-1185">Reference proteome</keyword>
<reference evidence="3 4" key="1">
    <citation type="submission" date="2020-03" db="EMBL/GenBank/DDBJ databases">
        <authorList>
            <person name="Wang L."/>
            <person name="He N."/>
            <person name="Li Y."/>
            <person name="Fang Y."/>
            <person name="Zhang F."/>
        </authorList>
    </citation>
    <scope>NUCLEOTIDE SEQUENCE [LARGE SCALE GENOMIC DNA]</scope>
    <source>
        <strain evidence="4">hsmgli-8</strain>
    </source>
</reference>
<dbReference type="CDD" id="cd00761">
    <property type="entry name" value="Glyco_tranf_GTA_type"/>
    <property type="match status" value="1"/>
</dbReference>
<feature type="domain" description="Glycosyltransferase 2-like" evidence="2">
    <location>
        <begin position="20"/>
        <end position="180"/>
    </location>
</feature>
<dbReference type="PANTHER" id="PTHR43685:SF2">
    <property type="entry name" value="GLYCOSYLTRANSFERASE 2-LIKE DOMAIN-CONTAINING PROTEIN"/>
    <property type="match status" value="1"/>
</dbReference>
<dbReference type="RefSeq" id="WP_168085700.1">
    <property type="nucleotide sequence ID" value="NZ_JAAVJI010000016.1"/>
</dbReference>
<protein>
    <submittedName>
        <fullName evidence="3">Glycosyltransferase</fullName>
    </submittedName>
</protein>
<evidence type="ECO:0000256" key="1">
    <source>
        <dbReference type="ARBA" id="ARBA00022519"/>
    </source>
</evidence>
<dbReference type="InterPro" id="IPR029044">
    <property type="entry name" value="Nucleotide-diphossugar_trans"/>
</dbReference>
<name>A0ABX0YJD3_9PSED</name>
<comment type="caution">
    <text evidence="3">The sequence shown here is derived from an EMBL/GenBank/DDBJ whole genome shotgun (WGS) entry which is preliminary data.</text>
</comment>
<evidence type="ECO:0000259" key="2">
    <source>
        <dbReference type="Pfam" id="PF00535"/>
    </source>
</evidence>
<dbReference type="Pfam" id="PF00535">
    <property type="entry name" value="Glycos_transf_2"/>
    <property type="match status" value="2"/>
</dbReference>